<reference evidence="2 3" key="1">
    <citation type="submission" date="2019-11" db="EMBL/GenBank/DDBJ databases">
        <authorList>
            <person name="Zheng R.K."/>
            <person name="Sun C.M."/>
        </authorList>
    </citation>
    <scope>NUCLEOTIDE SEQUENCE [LARGE SCALE GENOMIC DNA]</scope>
    <source>
        <strain evidence="2 3">SRB007</strain>
    </source>
</reference>
<dbReference type="RefSeq" id="WP_158949252.1">
    <property type="nucleotide sequence ID" value="NZ_CP046400.1"/>
</dbReference>
<dbReference type="CDD" id="cd07983">
    <property type="entry name" value="LPLAT_DUF374-like"/>
    <property type="match status" value="1"/>
</dbReference>
<evidence type="ECO:0000313" key="3">
    <source>
        <dbReference type="Proteomes" id="UP000428328"/>
    </source>
</evidence>
<evidence type="ECO:0000259" key="1">
    <source>
        <dbReference type="Pfam" id="PF04028"/>
    </source>
</evidence>
<gene>
    <name evidence="2" type="ORF">GM415_14110</name>
</gene>
<name>A0A6I6JLP9_9BACT</name>
<sequence>MKIPFDPACLAPFIAFLFKLWARSIRYEIDGDWDGFLALNRQAKPLILGLWHGELFPATAFGYSRCDRLVTFVSQSKDGEVIARVIERLGHVTVRGSSSRGGVRALLKAKRIMEKENRIGVITLDGPRGPRHKSKDGVIFLAQRVKGVIVPLRAFPKRAKIFNSWDKFVLPMPFTKCRICLGEPMEVTREKLNPEVMAGERKRLEARMRELGRDHE</sequence>
<proteinExistence type="predicted"/>
<accession>A0A6I6JLP9</accession>
<protein>
    <submittedName>
        <fullName evidence="2">DUF374 domain-containing protein</fullName>
    </submittedName>
</protein>
<dbReference type="EMBL" id="CP046400">
    <property type="protein sequence ID" value="QGY41212.1"/>
    <property type="molecule type" value="Genomic_DNA"/>
</dbReference>
<evidence type="ECO:0000313" key="2">
    <source>
        <dbReference type="EMBL" id="QGY41212.1"/>
    </source>
</evidence>
<dbReference type="Pfam" id="PF04028">
    <property type="entry name" value="DUF374"/>
    <property type="match status" value="1"/>
</dbReference>
<keyword evidence="3" id="KW-1185">Reference proteome</keyword>
<dbReference type="KEGG" id="psel:GM415_14110"/>
<organism evidence="2 3">
    <name type="scientific">Pseudodesulfovibrio cashew</name>
    <dbReference type="NCBI Taxonomy" id="2678688"/>
    <lineage>
        <taxon>Bacteria</taxon>
        <taxon>Pseudomonadati</taxon>
        <taxon>Thermodesulfobacteriota</taxon>
        <taxon>Desulfovibrionia</taxon>
        <taxon>Desulfovibrionales</taxon>
        <taxon>Desulfovibrionaceae</taxon>
    </lineage>
</organism>
<dbReference type="AlphaFoldDB" id="A0A6I6JLP9"/>
<feature type="domain" description="DUF374" evidence="1">
    <location>
        <begin position="67"/>
        <end position="131"/>
    </location>
</feature>
<dbReference type="InterPro" id="IPR007172">
    <property type="entry name" value="DUF374"/>
</dbReference>
<dbReference type="Proteomes" id="UP000428328">
    <property type="component" value="Chromosome"/>
</dbReference>